<keyword evidence="6 8" id="KW-0472">Membrane</keyword>
<dbReference type="Pfam" id="PF01312">
    <property type="entry name" value="Bac_export_2"/>
    <property type="match status" value="1"/>
</dbReference>
<feature type="transmembrane region" description="Helical" evidence="8">
    <location>
        <begin position="177"/>
        <end position="202"/>
    </location>
</feature>
<dbReference type="InterPro" id="IPR006135">
    <property type="entry name" value="T3SS_substrate_exporter"/>
</dbReference>
<dbReference type="InterPro" id="IPR029025">
    <property type="entry name" value="T3SS_substrate_exporter_C"/>
</dbReference>
<evidence type="ECO:0000313" key="10">
    <source>
        <dbReference type="Proteomes" id="UP001629432"/>
    </source>
</evidence>
<protein>
    <submittedName>
        <fullName evidence="9">Type III secretion system export apparatus subunit SctU</fullName>
    </submittedName>
</protein>
<dbReference type="PANTHER" id="PTHR30531:SF12">
    <property type="entry name" value="FLAGELLAR BIOSYNTHETIC PROTEIN FLHB"/>
    <property type="match status" value="1"/>
</dbReference>
<evidence type="ECO:0000256" key="4">
    <source>
        <dbReference type="ARBA" id="ARBA00022692"/>
    </source>
</evidence>
<keyword evidence="5 8" id="KW-1133">Transmembrane helix</keyword>
<dbReference type="RefSeq" id="WP_408224186.1">
    <property type="nucleotide sequence ID" value="NZ_JAQQCF010000004.1"/>
</dbReference>
<organism evidence="9 10">
    <name type="scientific">Paraburkholderia metrosideri</name>
    <dbReference type="NCBI Taxonomy" id="580937"/>
    <lineage>
        <taxon>Bacteria</taxon>
        <taxon>Pseudomonadati</taxon>
        <taxon>Pseudomonadota</taxon>
        <taxon>Betaproteobacteria</taxon>
        <taxon>Burkholderiales</taxon>
        <taxon>Burkholderiaceae</taxon>
        <taxon>Paraburkholderia</taxon>
    </lineage>
</organism>
<dbReference type="Gene3D" id="3.40.1690.10">
    <property type="entry name" value="secretion proteins EscU"/>
    <property type="match status" value="1"/>
</dbReference>
<evidence type="ECO:0000313" key="9">
    <source>
        <dbReference type="EMBL" id="MFM0636378.1"/>
    </source>
</evidence>
<accession>A0ABW9DPB6</accession>
<feature type="compositionally biased region" description="Basic and acidic residues" evidence="7">
    <location>
        <begin position="220"/>
        <end position="236"/>
    </location>
</feature>
<feature type="transmembrane region" description="Helical" evidence="8">
    <location>
        <begin position="148"/>
        <end position="171"/>
    </location>
</feature>
<evidence type="ECO:0000256" key="5">
    <source>
        <dbReference type="ARBA" id="ARBA00022989"/>
    </source>
</evidence>
<evidence type="ECO:0000256" key="7">
    <source>
        <dbReference type="SAM" id="MobiDB-lite"/>
    </source>
</evidence>
<dbReference type="InterPro" id="IPR006307">
    <property type="entry name" value="BsaZ-like"/>
</dbReference>
<comment type="similarity">
    <text evidence="2">Belongs to the type III secretion exporter family.</text>
</comment>
<evidence type="ECO:0000256" key="1">
    <source>
        <dbReference type="ARBA" id="ARBA00004651"/>
    </source>
</evidence>
<evidence type="ECO:0000256" key="6">
    <source>
        <dbReference type="ARBA" id="ARBA00023136"/>
    </source>
</evidence>
<keyword evidence="10" id="KW-1185">Reference proteome</keyword>
<feature type="region of interest" description="Disordered" evidence="7">
    <location>
        <begin position="220"/>
        <end position="243"/>
    </location>
</feature>
<feature type="transmembrane region" description="Helical" evidence="8">
    <location>
        <begin position="22"/>
        <end position="42"/>
    </location>
</feature>
<keyword evidence="4 8" id="KW-0812">Transmembrane</keyword>
<keyword evidence="3" id="KW-1003">Cell membrane</keyword>
<evidence type="ECO:0000256" key="3">
    <source>
        <dbReference type="ARBA" id="ARBA00022475"/>
    </source>
</evidence>
<feature type="transmembrane region" description="Helical" evidence="8">
    <location>
        <begin position="77"/>
        <end position="101"/>
    </location>
</feature>
<sequence>MSEEKTEAPTPKKLRDARKKGTVVKSADLISAALLLAMIGVFQFGSRWLLDSLHQAITIALGFCTSDRSPQALSSALMHMLGVCAMVCGPISLVGLLAAAVATLGQVGVEVTFTPVIPKLSAISPGSGMKRIFSKKSMIDLVKMTLKAIVLAIVLWQTIASLFPLITGALYEPLPQLAVILWSSVVRLLMVACLLYLLLGAVDWKIQHWLMMKSQRMSKDELKRERKSHDGDPKIKSERKKRAKELIKGDTRPAAVSRSSVVVVNPTHYAVALRYAPHEHALPVVLAKGVDADALEIRRLAAAYGIPIVANPPVARALHRVELDSNVPEDLFEVVAAILRWVQSIGAPRGEPGAIGVVGAVAADPPRPVEPTAMARLP</sequence>
<dbReference type="NCBIfam" id="TIGR01404">
    <property type="entry name" value="FlhB_rel_III"/>
    <property type="match status" value="1"/>
</dbReference>
<evidence type="ECO:0000256" key="8">
    <source>
        <dbReference type="SAM" id="Phobius"/>
    </source>
</evidence>
<dbReference type="SUPFAM" id="SSF160544">
    <property type="entry name" value="EscU C-terminal domain-like"/>
    <property type="match status" value="1"/>
</dbReference>
<comment type="caution">
    <text evidence="9">The sequence shown here is derived from an EMBL/GenBank/DDBJ whole genome shotgun (WGS) entry which is preliminary data.</text>
</comment>
<dbReference type="PRINTS" id="PR00950">
    <property type="entry name" value="TYPE3IMSPROT"/>
</dbReference>
<proteinExistence type="inferred from homology"/>
<reference evidence="9 10" key="1">
    <citation type="journal article" date="2024" name="Chem. Sci.">
        <title>Discovery of megapolipeptins by genome mining of a Burkholderiales bacteria collection.</title>
        <authorList>
            <person name="Paulo B.S."/>
            <person name="Recchia M.J.J."/>
            <person name="Lee S."/>
            <person name="Fergusson C.H."/>
            <person name="Romanowski S.B."/>
            <person name="Hernandez A."/>
            <person name="Krull N."/>
            <person name="Liu D.Y."/>
            <person name="Cavanagh H."/>
            <person name="Bos A."/>
            <person name="Gray C.A."/>
            <person name="Murphy B.T."/>
            <person name="Linington R.G."/>
            <person name="Eustaquio A.S."/>
        </authorList>
    </citation>
    <scope>NUCLEOTIDE SEQUENCE [LARGE SCALE GENOMIC DNA]</scope>
    <source>
        <strain evidence="9 10">RL17-338-BIC-A</strain>
    </source>
</reference>
<dbReference type="EMBL" id="JAQQCF010000004">
    <property type="protein sequence ID" value="MFM0636378.1"/>
    <property type="molecule type" value="Genomic_DNA"/>
</dbReference>
<evidence type="ECO:0000256" key="2">
    <source>
        <dbReference type="ARBA" id="ARBA00010690"/>
    </source>
</evidence>
<dbReference type="PANTHER" id="PTHR30531">
    <property type="entry name" value="FLAGELLAR BIOSYNTHETIC PROTEIN FLHB"/>
    <property type="match status" value="1"/>
</dbReference>
<gene>
    <name evidence="9" type="primary">sctU</name>
    <name evidence="9" type="ORF">PQQ63_06700</name>
</gene>
<comment type="subcellular location">
    <subcellularLocation>
        <location evidence="1">Cell membrane</location>
        <topology evidence="1">Multi-pass membrane protein</topology>
    </subcellularLocation>
</comment>
<dbReference type="Proteomes" id="UP001629432">
    <property type="component" value="Unassembled WGS sequence"/>
</dbReference>
<name>A0ABW9DPB6_9BURK</name>